<accession>A0A8H4PMQ2</accession>
<evidence type="ECO:0000313" key="2">
    <source>
        <dbReference type="Proteomes" id="UP000557566"/>
    </source>
</evidence>
<name>A0A8H4PMQ2_9HYPO</name>
<reference evidence="1 2" key="1">
    <citation type="journal article" date="2020" name="Genome Biol. Evol.">
        <title>A new high-quality draft genome assembly of the Chinese cordyceps Ophiocordyceps sinensis.</title>
        <authorList>
            <person name="Shu R."/>
            <person name="Zhang J."/>
            <person name="Meng Q."/>
            <person name="Zhang H."/>
            <person name="Zhou G."/>
            <person name="Li M."/>
            <person name="Wu P."/>
            <person name="Zhao Y."/>
            <person name="Chen C."/>
            <person name="Qin Q."/>
        </authorList>
    </citation>
    <scope>NUCLEOTIDE SEQUENCE [LARGE SCALE GENOMIC DNA]</scope>
    <source>
        <strain evidence="1 2">IOZ07</strain>
    </source>
</reference>
<organism evidence="1 2">
    <name type="scientific">Ophiocordyceps sinensis</name>
    <dbReference type="NCBI Taxonomy" id="72228"/>
    <lineage>
        <taxon>Eukaryota</taxon>
        <taxon>Fungi</taxon>
        <taxon>Dikarya</taxon>
        <taxon>Ascomycota</taxon>
        <taxon>Pezizomycotina</taxon>
        <taxon>Sordariomycetes</taxon>
        <taxon>Hypocreomycetidae</taxon>
        <taxon>Hypocreales</taxon>
        <taxon>Ophiocordycipitaceae</taxon>
        <taxon>Ophiocordyceps</taxon>
    </lineage>
</organism>
<sequence>MPEAILESSCHVLEAFHFPVASESVNPETPVVHRDMAPMKTDSRNAVSQRPGQDGLVVVLAAYPFHHGSRPGAFPDIYKRAWGRDTGPLEASSVEAW</sequence>
<evidence type="ECO:0000313" key="1">
    <source>
        <dbReference type="EMBL" id="KAF4506019.1"/>
    </source>
</evidence>
<proteinExistence type="predicted"/>
<protein>
    <submittedName>
        <fullName evidence="1">Uncharacterized protein</fullName>
    </submittedName>
</protein>
<dbReference type="EMBL" id="JAAVMX010000007">
    <property type="protein sequence ID" value="KAF4506019.1"/>
    <property type="molecule type" value="Genomic_DNA"/>
</dbReference>
<comment type="caution">
    <text evidence="1">The sequence shown here is derived from an EMBL/GenBank/DDBJ whole genome shotgun (WGS) entry which is preliminary data.</text>
</comment>
<dbReference type="Proteomes" id="UP000557566">
    <property type="component" value="Unassembled WGS sequence"/>
</dbReference>
<keyword evidence="2" id="KW-1185">Reference proteome</keyword>
<gene>
    <name evidence="1" type="ORF">G6O67_006146</name>
</gene>
<dbReference type="AlphaFoldDB" id="A0A8H4PMQ2"/>